<dbReference type="Pfam" id="PF05057">
    <property type="entry name" value="DUF676"/>
    <property type="match status" value="1"/>
</dbReference>
<dbReference type="InterPro" id="IPR029058">
    <property type="entry name" value="AB_hydrolase_fold"/>
</dbReference>
<feature type="domain" description="DUF676" evidence="2">
    <location>
        <begin position="77"/>
        <end position="331"/>
    </location>
</feature>
<reference evidence="3 4" key="1">
    <citation type="journal article" date="2009" name="Science">
        <title>Green evolution and dynamic adaptations revealed by genomes of the marine picoeukaryotes Micromonas.</title>
        <authorList>
            <person name="Worden A.Z."/>
            <person name="Lee J.H."/>
            <person name="Mock T."/>
            <person name="Rouze P."/>
            <person name="Simmons M.P."/>
            <person name="Aerts A.L."/>
            <person name="Allen A.E."/>
            <person name="Cuvelier M.L."/>
            <person name="Derelle E."/>
            <person name="Everett M.V."/>
            <person name="Foulon E."/>
            <person name="Grimwood J."/>
            <person name="Gundlach H."/>
            <person name="Henrissat B."/>
            <person name="Napoli C."/>
            <person name="McDonald S.M."/>
            <person name="Parker M.S."/>
            <person name="Rombauts S."/>
            <person name="Salamov A."/>
            <person name="Von Dassow P."/>
            <person name="Badger J.H."/>
            <person name="Coutinho P.M."/>
            <person name="Demir E."/>
            <person name="Dubchak I."/>
            <person name="Gentemann C."/>
            <person name="Eikrem W."/>
            <person name="Gready J.E."/>
            <person name="John U."/>
            <person name="Lanier W."/>
            <person name="Lindquist E.A."/>
            <person name="Lucas S."/>
            <person name="Mayer K.F."/>
            <person name="Moreau H."/>
            <person name="Not F."/>
            <person name="Otillar R."/>
            <person name="Panaud O."/>
            <person name="Pangilinan J."/>
            <person name="Paulsen I."/>
            <person name="Piegu B."/>
            <person name="Poliakov A."/>
            <person name="Robbens S."/>
            <person name="Schmutz J."/>
            <person name="Toulza E."/>
            <person name="Wyss T."/>
            <person name="Zelensky A."/>
            <person name="Zhou K."/>
            <person name="Armbrust E.V."/>
            <person name="Bhattacharya D."/>
            <person name="Goodenough U.W."/>
            <person name="Van de Peer Y."/>
            <person name="Grigoriev I.V."/>
        </authorList>
    </citation>
    <scope>NUCLEOTIDE SEQUENCE [LARGE SCALE GENOMIC DNA]</scope>
    <source>
        <strain evidence="3 4">CCMP1545</strain>
    </source>
</reference>
<dbReference type="InterPro" id="IPR044294">
    <property type="entry name" value="Lipase-like"/>
</dbReference>
<feature type="region of interest" description="Disordered" evidence="1">
    <location>
        <begin position="343"/>
        <end position="381"/>
    </location>
</feature>
<evidence type="ECO:0000313" key="4">
    <source>
        <dbReference type="Proteomes" id="UP000001876"/>
    </source>
</evidence>
<dbReference type="GeneID" id="9685960"/>
<dbReference type="AlphaFoldDB" id="C1MYG1"/>
<keyword evidence="4" id="KW-1185">Reference proteome</keyword>
<accession>C1MYG1</accession>
<dbReference type="PANTHER" id="PTHR12482:SF62">
    <property type="entry name" value="LIPASE ROG1-RELATED"/>
    <property type="match status" value="1"/>
</dbReference>
<dbReference type="STRING" id="564608.C1MYG1"/>
<protein>
    <submittedName>
        <fullName evidence="3">Predicted protein</fullName>
    </submittedName>
</protein>
<organism evidence="4">
    <name type="scientific">Micromonas pusilla (strain CCMP1545)</name>
    <name type="common">Picoplanktonic green alga</name>
    <dbReference type="NCBI Taxonomy" id="564608"/>
    <lineage>
        <taxon>Eukaryota</taxon>
        <taxon>Viridiplantae</taxon>
        <taxon>Chlorophyta</taxon>
        <taxon>Mamiellophyceae</taxon>
        <taxon>Mamiellales</taxon>
        <taxon>Mamiellaceae</taxon>
        <taxon>Micromonas</taxon>
    </lineage>
</organism>
<gene>
    <name evidence="3" type="ORF">MICPUCDRAFT_69306</name>
</gene>
<dbReference type="OrthoDB" id="273452at2759"/>
<dbReference type="RefSeq" id="XP_003060522.1">
    <property type="nucleotide sequence ID" value="XM_003060476.1"/>
</dbReference>
<evidence type="ECO:0000259" key="2">
    <source>
        <dbReference type="Pfam" id="PF05057"/>
    </source>
</evidence>
<dbReference type="EMBL" id="GG663742">
    <property type="protein sequence ID" value="EEH55291.1"/>
    <property type="molecule type" value="Genomic_DNA"/>
</dbReference>
<dbReference type="PANTHER" id="PTHR12482">
    <property type="entry name" value="LIPASE ROG1-RELATED-RELATED"/>
    <property type="match status" value="1"/>
</dbReference>
<dbReference type="eggNOG" id="KOG4372">
    <property type="taxonomic scope" value="Eukaryota"/>
</dbReference>
<dbReference type="SUPFAM" id="SSF53474">
    <property type="entry name" value="alpha/beta-Hydrolases"/>
    <property type="match status" value="1"/>
</dbReference>
<dbReference type="OMA" id="VEHQAEY"/>
<dbReference type="KEGG" id="mpp:MICPUCDRAFT_69306"/>
<dbReference type="Gene3D" id="3.40.50.1820">
    <property type="entry name" value="alpha/beta hydrolase"/>
    <property type="match status" value="1"/>
</dbReference>
<dbReference type="InterPro" id="IPR007751">
    <property type="entry name" value="DUF676_lipase-like"/>
</dbReference>
<evidence type="ECO:0000256" key="1">
    <source>
        <dbReference type="SAM" id="MobiDB-lite"/>
    </source>
</evidence>
<dbReference type="Proteomes" id="UP000001876">
    <property type="component" value="Unassembled WGS sequence"/>
</dbReference>
<sequence length="527" mass="56848">MFHAFDVSYWRAKISDRKARRAGGARAQLSSIFFEPMDHQTLATHAPGSPRAAGVRRRTRSFAVLAEAENAQHPEGPTHLYVLIHGLGGTPHDLACLEKNLKRRGGDSVLVHAPGCNALTKSFDGIANGAKRVADDIRAVVAAHPSLVYISMVGNSLGGVYARYAAALLYEADEDDSPGKGRSNDDDGGGADLWRNQPPSPRGPGRSPRGAGTIAGLIPDTYLTTATPHLGVGPFGWIGLFPAAVRAFTGNLMGPSTRQLMLLDAGGVGKNRRDVPLLVEMGEVGGEGFDDDDSTSIATPSLPFIPALASFRRRCAYANAVNDFLVAYETASLDPDGARWMRERRKMERQRSRARGGGDGSDAAATAANEHHHHHHHSITETVSDWADDAVGDNVGGWAVGSGGGYPPDFVGGGFGGVPRIVDERETAAAPFDASLREMDDAQLNRSSALLRRRSNLDLRWQRRMSAGLRTMAWHHVDVEFPGFAPLAHNKICALQRDPIMKWLFAEGEFVVEHQAEYLLARGPPLR</sequence>
<feature type="region of interest" description="Disordered" evidence="1">
    <location>
        <begin position="174"/>
        <end position="211"/>
    </location>
</feature>
<evidence type="ECO:0000313" key="3">
    <source>
        <dbReference type="EMBL" id="EEH55291.1"/>
    </source>
</evidence>
<name>C1MYG1_MICPC</name>
<proteinExistence type="predicted"/>